<keyword evidence="1" id="KW-0812">Transmembrane</keyword>
<keyword evidence="3" id="KW-1185">Reference proteome</keyword>
<evidence type="ECO:0000313" key="3">
    <source>
        <dbReference type="Proteomes" id="UP001218218"/>
    </source>
</evidence>
<organism evidence="2 3">
    <name type="scientific">Mycena albidolilacea</name>
    <dbReference type="NCBI Taxonomy" id="1033008"/>
    <lineage>
        <taxon>Eukaryota</taxon>
        <taxon>Fungi</taxon>
        <taxon>Dikarya</taxon>
        <taxon>Basidiomycota</taxon>
        <taxon>Agaricomycotina</taxon>
        <taxon>Agaricomycetes</taxon>
        <taxon>Agaricomycetidae</taxon>
        <taxon>Agaricales</taxon>
        <taxon>Marasmiineae</taxon>
        <taxon>Mycenaceae</taxon>
        <taxon>Mycena</taxon>
    </lineage>
</organism>
<feature type="transmembrane region" description="Helical" evidence="1">
    <location>
        <begin position="149"/>
        <end position="173"/>
    </location>
</feature>
<feature type="transmembrane region" description="Helical" evidence="1">
    <location>
        <begin position="15"/>
        <end position="36"/>
    </location>
</feature>
<sequence length="490" mass="53549">MPKYTVNFAKFDSRWCFMISMAAHMAVSVYVSLFLLSPHTLSLRRSAGTTLPIVASCTIAIVGSMQITLDVVAATLAARMLHEVAHSGNRADRGLAALGRAQRSAFAINYATYAINVEWVAFQGGFYIFPYPATVSRILCFTTTFTINSSIPCILAAATNLVLPALAGIFFFCRCVTLKWLTSRSDPIVMRVVPIMAQVFIRNLKTSRSSILPKGWVVVCTNFNSTVAWGTLYVKVGEGIPADVDGFSEPIPLHAGSHLSAILSITGRRIFSTAMDLLGLVTPTSSIILRPVLLLQEEKTPPNFGSDTVSLRLRPRTGFISSANVVQDYPDAFILNSIATFGEFWIFMDGAFAILFGANILYFLYGSRPLSPLGFIDFFRCRTPIRRWSEDIPAFRTEGGQPGTENAGIVAFMRKWFMDIPSESPKTKDVESQHLPEDVTQVKEMQEKGNGVSSSGLGAEKDGDVQHCHCELGEEKGGLESGFVYLAGVA</sequence>
<feature type="transmembrane region" description="Helical" evidence="1">
    <location>
        <begin position="110"/>
        <end position="129"/>
    </location>
</feature>
<gene>
    <name evidence="2" type="ORF">DFH08DRAFT_815036</name>
</gene>
<protein>
    <submittedName>
        <fullName evidence="2">Uncharacterized protein</fullName>
    </submittedName>
</protein>
<feature type="transmembrane region" description="Helical" evidence="1">
    <location>
        <begin position="344"/>
        <end position="365"/>
    </location>
</feature>
<name>A0AAD6ZNA8_9AGAR</name>
<accession>A0AAD6ZNA8</accession>
<dbReference type="EMBL" id="JARIHO010000036">
    <property type="protein sequence ID" value="KAJ7330952.1"/>
    <property type="molecule type" value="Genomic_DNA"/>
</dbReference>
<proteinExistence type="predicted"/>
<evidence type="ECO:0000256" key="1">
    <source>
        <dbReference type="SAM" id="Phobius"/>
    </source>
</evidence>
<dbReference type="AlphaFoldDB" id="A0AAD6ZNA8"/>
<evidence type="ECO:0000313" key="2">
    <source>
        <dbReference type="EMBL" id="KAJ7330952.1"/>
    </source>
</evidence>
<keyword evidence="1" id="KW-1133">Transmembrane helix</keyword>
<dbReference type="Proteomes" id="UP001218218">
    <property type="component" value="Unassembled WGS sequence"/>
</dbReference>
<reference evidence="2" key="1">
    <citation type="submission" date="2023-03" db="EMBL/GenBank/DDBJ databases">
        <title>Massive genome expansion in bonnet fungi (Mycena s.s.) driven by repeated elements and novel gene families across ecological guilds.</title>
        <authorList>
            <consortium name="Lawrence Berkeley National Laboratory"/>
            <person name="Harder C.B."/>
            <person name="Miyauchi S."/>
            <person name="Viragh M."/>
            <person name="Kuo A."/>
            <person name="Thoen E."/>
            <person name="Andreopoulos B."/>
            <person name="Lu D."/>
            <person name="Skrede I."/>
            <person name="Drula E."/>
            <person name="Henrissat B."/>
            <person name="Morin E."/>
            <person name="Kohler A."/>
            <person name="Barry K."/>
            <person name="LaButti K."/>
            <person name="Morin E."/>
            <person name="Salamov A."/>
            <person name="Lipzen A."/>
            <person name="Mereny Z."/>
            <person name="Hegedus B."/>
            <person name="Baldrian P."/>
            <person name="Stursova M."/>
            <person name="Weitz H."/>
            <person name="Taylor A."/>
            <person name="Grigoriev I.V."/>
            <person name="Nagy L.G."/>
            <person name="Martin F."/>
            <person name="Kauserud H."/>
        </authorList>
    </citation>
    <scope>NUCLEOTIDE SEQUENCE</scope>
    <source>
        <strain evidence="2">CBHHK002</strain>
    </source>
</reference>
<keyword evidence="1" id="KW-0472">Membrane</keyword>
<comment type="caution">
    <text evidence="2">The sequence shown here is derived from an EMBL/GenBank/DDBJ whole genome shotgun (WGS) entry which is preliminary data.</text>
</comment>